<name>A0ABW3IDG3_9FLAO</name>
<gene>
    <name evidence="2" type="ORF">ACFQ1G_03810</name>
</gene>
<organism evidence="2 3">
    <name type="scientific">Salinimicrobium gaetbulicola</name>
    <dbReference type="NCBI Taxonomy" id="999702"/>
    <lineage>
        <taxon>Bacteria</taxon>
        <taxon>Pseudomonadati</taxon>
        <taxon>Bacteroidota</taxon>
        <taxon>Flavobacteriia</taxon>
        <taxon>Flavobacteriales</taxon>
        <taxon>Flavobacteriaceae</taxon>
        <taxon>Salinimicrobium</taxon>
    </lineage>
</organism>
<dbReference type="Proteomes" id="UP001597100">
    <property type="component" value="Unassembled WGS sequence"/>
</dbReference>
<keyword evidence="3" id="KW-1185">Reference proteome</keyword>
<keyword evidence="1" id="KW-0812">Transmembrane</keyword>
<dbReference type="RefSeq" id="WP_380736945.1">
    <property type="nucleotide sequence ID" value="NZ_JBHTJP010000032.1"/>
</dbReference>
<proteinExistence type="predicted"/>
<protein>
    <submittedName>
        <fullName evidence="2">Uncharacterized protein</fullName>
    </submittedName>
</protein>
<dbReference type="EMBL" id="JBHTJP010000032">
    <property type="protein sequence ID" value="MFD0975909.1"/>
    <property type="molecule type" value="Genomic_DNA"/>
</dbReference>
<evidence type="ECO:0000256" key="1">
    <source>
        <dbReference type="SAM" id="Phobius"/>
    </source>
</evidence>
<keyword evidence="1" id="KW-0472">Membrane</keyword>
<feature type="transmembrane region" description="Helical" evidence="1">
    <location>
        <begin position="7"/>
        <end position="25"/>
    </location>
</feature>
<reference evidence="3" key="1">
    <citation type="journal article" date="2019" name="Int. J. Syst. Evol. Microbiol.">
        <title>The Global Catalogue of Microorganisms (GCM) 10K type strain sequencing project: providing services to taxonomists for standard genome sequencing and annotation.</title>
        <authorList>
            <consortium name="The Broad Institute Genomics Platform"/>
            <consortium name="The Broad Institute Genome Sequencing Center for Infectious Disease"/>
            <person name="Wu L."/>
            <person name="Ma J."/>
        </authorList>
    </citation>
    <scope>NUCLEOTIDE SEQUENCE [LARGE SCALE GENOMIC DNA]</scope>
    <source>
        <strain evidence="3">CCUG 60898</strain>
    </source>
</reference>
<sequence>MKESRPAKGYFSLIIGIAFLIYGGYRLYTFYMGEPYNTFRIIVAIIFVLLGTWDIYRFFRTRRIKKG</sequence>
<comment type="caution">
    <text evidence="2">The sequence shown here is derived from an EMBL/GenBank/DDBJ whole genome shotgun (WGS) entry which is preliminary data.</text>
</comment>
<evidence type="ECO:0000313" key="3">
    <source>
        <dbReference type="Proteomes" id="UP001597100"/>
    </source>
</evidence>
<evidence type="ECO:0000313" key="2">
    <source>
        <dbReference type="EMBL" id="MFD0975909.1"/>
    </source>
</evidence>
<feature type="transmembrane region" description="Helical" evidence="1">
    <location>
        <begin position="37"/>
        <end position="56"/>
    </location>
</feature>
<accession>A0ABW3IDG3</accession>
<keyword evidence="1" id="KW-1133">Transmembrane helix</keyword>